<dbReference type="PANTHER" id="PTHR34352:SF1">
    <property type="entry name" value="PROTEIN YHFA"/>
    <property type="match status" value="1"/>
</dbReference>
<dbReference type="InterPro" id="IPR015946">
    <property type="entry name" value="KH_dom-like_a/b"/>
</dbReference>
<protein>
    <recommendedName>
        <fullName evidence="3">Peroxiredoxin</fullName>
    </recommendedName>
</protein>
<reference evidence="1 2" key="1">
    <citation type="journal article" date="2019" name="Int. J. Syst. Evol. Microbiol.">
        <title>Thermogemmatispora aurantia sp. nov. and Thermogemmatispora argillosa sp. nov., within the class Ktedonobacteria, and emended description of the genus Thermogemmatispora.</title>
        <authorList>
            <person name="Zheng Y."/>
            <person name="Wang C.M."/>
            <person name="Sakai Y."/>
            <person name="Abe K."/>
            <person name="Yokota A."/>
            <person name="Yabe S."/>
        </authorList>
    </citation>
    <scope>NUCLEOTIDE SEQUENCE [LARGE SCALE GENOMIC DNA]</scope>
    <source>
        <strain evidence="1 2">A1-2</strain>
    </source>
</reference>
<keyword evidence="2" id="KW-1185">Reference proteome</keyword>
<dbReference type="AlphaFoldDB" id="A0A5J4KBF4"/>
<dbReference type="Pfam" id="PF02566">
    <property type="entry name" value="OsmC"/>
    <property type="match status" value="1"/>
</dbReference>
<comment type="caution">
    <text evidence="1">The sequence shown here is derived from an EMBL/GenBank/DDBJ whole genome shotgun (WGS) entry which is preliminary data.</text>
</comment>
<dbReference type="EMBL" id="BKZV01000003">
    <property type="protein sequence ID" value="GER83466.1"/>
    <property type="molecule type" value="Genomic_DNA"/>
</dbReference>
<proteinExistence type="predicted"/>
<dbReference type="Proteomes" id="UP000334820">
    <property type="component" value="Unassembled WGS sequence"/>
</dbReference>
<name>A0A5J4KBF4_9CHLR</name>
<dbReference type="RefSeq" id="WP_228026389.1">
    <property type="nucleotide sequence ID" value="NZ_BKZV01000003.1"/>
</dbReference>
<evidence type="ECO:0000313" key="2">
    <source>
        <dbReference type="Proteomes" id="UP000334820"/>
    </source>
</evidence>
<gene>
    <name evidence="1" type="ORF">KTAU_21030</name>
</gene>
<accession>A0A5J4KBF4</accession>
<dbReference type="Gene3D" id="3.30.300.20">
    <property type="match status" value="1"/>
</dbReference>
<sequence>MTLTVAARLRLQENMTFLAETASGKLLPLTAAAEQGGAEEKLRPMELLPLALGACTGITVLSILRKKRLQITSYEVVVHSERAEHHPRVFTAFHVEHRIAGVALGQEVIERAIELSETKYCPVSAMLRAAAPITHSVTLLTPGEP</sequence>
<dbReference type="InterPro" id="IPR003718">
    <property type="entry name" value="OsmC/Ohr_fam"/>
</dbReference>
<evidence type="ECO:0008006" key="3">
    <source>
        <dbReference type="Google" id="ProtNLM"/>
    </source>
</evidence>
<dbReference type="PANTHER" id="PTHR34352">
    <property type="entry name" value="PROTEIN YHFA"/>
    <property type="match status" value="1"/>
</dbReference>
<organism evidence="1 2">
    <name type="scientific">Thermogemmatispora aurantia</name>
    <dbReference type="NCBI Taxonomy" id="2045279"/>
    <lineage>
        <taxon>Bacteria</taxon>
        <taxon>Bacillati</taxon>
        <taxon>Chloroflexota</taxon>
        <taxon>Ktedonobacteria</taxon>
        <taxon>Thermogemmatisporales</taxon>
        <taxon>Thermogemmatisporaceae</taxon>
        <taxon>Thermogemmatispora</taxon>
    </lineage>
</organism>
<dbReference type="InterPro" id="IPR036102">
    <property type="entry name" value="OsmC/Ohrsf"/>
</dbReference>
<dbReference type="SUPFAM" id="SSF82784">
    <property type="entry name" value="OsmC-like"/>
    <property type="match status" value="1"/>
</dbReference>
<evidence type="ECO:0000313" key="1">
    <source>
        <dbReference type="EMBL" id="GER83466.1"/>
    </source>
</evidence>